<dbReference type="GO" id="GO:0008743">
    <property type="term" value="F:L-threonine 3-dehydrogenase activity"/>
    <property type="evidence" value="ECO:0007669"/>
    <property type="project" value="TreeGrafter"/>
</dbReference>
<sequence length="317" mass="35174">MPTKILIIGASGQIGTELSLKLREIHGSDAVIASDIREGSEELMVSGPFEIANAMDYEQIAGLVEKHQIEDVYLMAAMLSATGEKAPMQAWGLNMDSLFHVLNLAKDKKIKKVFWPSSIAVFGPSTPKENTPQTTIMEPTTVYGISKQTGERWCNYYNRKYGVDVRSIRYPGIISYKTLPGGGTTDYAVEIFHEAIKEGKYTSFLSEATSLPMMYMEDAIKATVDIMEAPAEAIKVRSSYNLAAMSFTPAILAEEIKKHIQNFEISYQPDFRQEIADSWPSSIDDNAAREDWGWSHNFDISALTEAMLSGVNSQLVS</sequence>
<dbReference type="InterPro" id="IPR001509">
    <property type="entry name" value="Epimerase_deHydtase"/>
</dbReference>
<proteinExistence type="inferred from homology"/>
<dbReference type="STRING" id="1334022.SAMN04487907_101734"/>
<accession>A0A1I1E1V4</accession>
<feature type="domain" description="NAD-dependent epimerase/dehydratase" evidence="2">
    <location>
        <begin position="5"/>
        <end position="242"/>
    </location>
</feature>
<dbReference type="OrthoDB" id="9779902at2"/>
<comment type="similarity">
    <text evidence="1">Belongs to the NAD(P)-dependent epimerase/dehydratase family.</text>
</comment>
<dbReference type="Gene3D" id="3.40.50.720">
    <property type="entry name" value="NAD(P)-binding Rossmann-like Domain"/>
    <property type="match status" value="1"/>
</dbReference>
<dbReference type="EMBL" id="FOKV01000001">
    <property type="protein sequence ID" value="SFB81047.1"/>
    <property type="molecule type" value="Genomic_DNA"/>
</dbReference>
<dbReference type="Proteomes" id="UP000199438">
    <property type="component" value="Unassembled WGS sequence"/>
</dbReference>
<reference evidence="4" key="1">
    <citation type="submission" date="2016-10" db="EMBL/GenBank/DDBJ databases">
        <authorList>
            <person name="Varghese N."/>
            <person name="Submissions S."/>
        </authorList>
    </citation>
    <scope>NUCLEOTIDE SEQUENCE [LARGE SCALE GENOMIC DNA]</scope>
    <source>
        <strain evidence="4">DSM 24499</strain>
    </source>
</reference>
<organism evidence="3 4">
    <name type="scientific">Zunongwangia mangrovi</name>
    <dbReference type="NCBI Taxonomy" id="1334022"/>
    <lineage>
        <taxon>Bacteria</taxon>
        <taxon>Pseudomonadati</taxon>
        <taxon>Bacteroidota</taxon>
        <taxon>Flavobacteriia</taxon>
        <taxon>Flavobacteriales</taxon>
        <taxon>Flavobacteriaceae</taxon>
        <taxon>Zunongwangia</taxon>
    </lineage>
</organism>
<dbReference type="InterPro" id="IPR036291">
    <property type="entry name" value="NAD(P)-bd_dom_sf"/>
</dbReference>
<dbReference type="FunFam" id="3.40.50.720:FF:000077">
    <property type="entry name" value="L-threonine 3-dehydrogenase, mitochondrial"/>
    <property type="match status" value="1"/>
</dbReference>
<dbReference type="PANTHER" id="PTHR42687">
    <property type="entry name" value="L-THREONINE 3-DEHYDROGENASE"/>
    <property type="match status" value="1"/>
</dbReference>
<dbReference type="RefSeq" id="WP_092540619.1">
    <property type="nucleotide sequence ID" value="NZ_FOKV01000001.1"/>
</dbReference>
<protein>
    <submittedName>
        <fullName evidence="3">Nucleoside-diphosphate-sugar epimerase</fullName>
    </submittedName>
</protein>
<dbReference type="GO" id="GO:0006567">
    <property type="term" value="P:L-threonine catabolic process"/>
    <property type="evidence" value="ECO:0007669"/>
    <property type="project" value="TreeGrafter"/>
</dbReference>
<evidence type="ECO:0000313" key="3">
    <source>
        <dbReference type="EMBL" id="SFB81047.1"/>
    </source>
</evidence>
<dbReference type="Pfam" id="PF01370">
    <property type="entry name" value="Epimerase"/>
    <property type="match status" value="1"/>
</dbReference>
<gene>
    <name evidence="3" type="ORF">SAMN04487907_101734</name>
</gene>
<evidence type="ECO:0000259" key="2">
    <source>
        <dbReference type="Pfam" id="PF01370"/>
    </source>
</evidence>
<evidence type="ECO:0000256" key="1">
    <source>
        <dbReference type="ARBA" id="ARBA00007637"/>
    </source>
</evidence>
<dbReference type="PANTHER" id="PTHR42687:SF1">
    <property type="entry name" value="L-THREONINE 3-DEHYDROGENASE, MITOCHONDRIAL"/>
    <property type="match status" value="1"/>
</dbReference>
<dbReference type="InterPro" id="IPR051225">
    <property type="entry name" value="NAD(P)_epim/dehydratase"/>
</dbReference>
<dbReference type="SUPFAM" id="SSF51735">
    <property type="entry name" value="NAD(P)-binding Rossmann-fold domains"/>
    <property type="match status" value="1"/>
</dbReference>
<keyword evidence="4" id="KW-1185">Reference proteome</keyword>
<evidence type="ECO:0000313" key="4">
    <source>
        <dbReference type="Proteomes" id="UP000199438"/>
    </source>
</evidence>
<name>A0A1I1E1V4_9FLAO</name>
<dbReference type="AlphaFoldDB" id="A0A1I1E1V4"/>